<evidence type="ECO:0008006" key="7">
    <source>
        <dbReference type="Google" id="ProtNLM"/>
    </source>
</evidence>
<evidence type="ECO:0000259" key="3">
    <source>
        <dbReference type="Pfam" id="PF20695"/>
    </source>
</evidence>
<evidence type="ECO:0000313" key="5">
    <source>
        <dbReference type="EMBL" id="BBZ16209.1"/>
    </source>
</evidence>
<dbReference type="Gene3D" id="3.40.1670.10">
    <property type="entry name" value="UbiD C-terminal domain-like"/>
    <property type="match status" value="1"/>
</dbReference>
<dbReference type="AlphaFoldDB" id="A0A7I7WF43"/>
<dbReference type="EMBL" id="AP022608">
    <property type="protein sequence ID" value="BBZ16209.1"/>
    <property type="molecule type" value="Genomic_DNA"/>
</dbReference>
<dbReference type="PANTHER" id="PTHR30108:SF21">
    <property type="entry name" value="4-HYDROXYBENZOATE DECARBOXYLASE"/>
    <property type="match status" value="1"/>
</dbReference>
<dbReference type="GO" id="GO:0005737">
    <property type="term" value="C:cytoplasm"/>
    <property type="evidence" value="ECO:0007669"/>
    <property type="project" value="TreeGrafter"/>
</dbReference>
<dbReference type="NCBIfam" id="TIGR00148">
    <property type="entry name" value="UbiD family decarboxylase"/>
    <property type="match status" value="1"/>
</dbReference>
<gene>
    <name evidence="5" type="ORF">MGAD_05440</name>
</gene>
<evidence type="ECO:0000259" key="4">
    <source>
        <dbReference type="Pfam" id="PF20696"/>
    </source>
</evidence>
<name>A0A7I7WF43_MYCGU</name>
<dbReference type="Pfam" id="PF20695">
    <property type="entry name" value="UbiD_N"/>
    <property type="match status" value="1"/>
</dbReference>
<reference evidence="5 6" key="1">
    <citation type="journal article" date="2019" name="Emerg. Microbes Infect.">
        <title>Comprehensive subspecies identification of 175 nontuberculous mycobacteria species based on 7547 genomic profiles.</title>
        <authorList>
            <person name="Matsumoto Y."/>
            <person name="Kinjo T."/>
            <person name="Motooka D."/>
            <person name="Nabeya D."/>
            <person name="Jung N."/>
            <person name="Uechi K."/>
            <person name="Horii T."/>
            <person name="Iida T."/>
            <person name="Fujita J."/>
            <person name="Nakamura S."/>
        </authorList>
    </citation>
    <scope>NUCLEOTIDE SEQUENCE [LARGE SCALE GENOMIC DNA]</scope>
    <source>
        <strain evidence="5 6">JCM 12688</strain>
    </source>
</reference>
<evidence type="ECO:0000259" key="2">
    <source>
        <dbReference type="Pfam" id="PF01977"/>
    </source>
</evidence>
<dbReference type="PANTHER" id="PTHR30108">
    <property type="entry name" value="3-OCTAPRENYL-4-HYDROXYBENZOATE CARBOXY-LYASE-RELATED"/>
    <property type="match status" value="1"/>
</dbReference>
<evidence type="ECO:0000256" key="1">
    <source>
        <dbReference type="ARBA" id="ARBA00010021"/>
    </source>
</evidence>
<proteinExistence type="inferred from homology"/>
<dbReference type="InterPro" id="IPR002830">
    <property type="entry name" value="UbiD"/>
</dbReference>
<sequence length="480" mass="52411">MEHPPVPFQDFREFLDALRAHGELIDVERPVALELEVAKAMRKSASVAGPAVVFTNNGTQFPLVGGVYNSNAKALIAYDCDQDSVFDEIVTRLKVRIPPKNVDDGPVHENIILGDDIDLSILPVPRYSPDDGGPYITPGFVVSHDPETGVPDIGHYRCEIIDHKTMSLMAAPSHRFAKNQAKALRMGHKTFRAALVIGVDPMIAYTCPIQVPEDTNDWEVAGGMRGEAVELVRCRTNDVSVPAHAEVVIEFEVDFTQTVSEGPLGEYTGYYTPASPKPVVRPTAITHRNGAYFQALLTGRPTTENHILKQLSFEASFYDMFREQFPTVTAVAIPPSGGVYFRLVIAMRPRYAGEARSALIAAMGSNLRPKTVIVVDPDIDVHDSEQVEWALAFRTQPARDVIIVDDLPGGPLDPTADESLPADRRTGSAIGIDATYPYGTVVKQVGDLCGPASEEHGGRVVEVADVPGWRDYAFPELDGR</sequence>
<dbReference type="InterPro" id="IPR049381">
    <property type="entry name" value="UbiD-like_C"/>
</dbReference>
<organism evidence="5 6">
    <name type="scientific">Mycolicibacterium gadium</name>
    <name type="common">Mycobacterium gadium</name>
    <dbReference type="NCBI Taxonomy" id="1794"/>
    <lineage>
        <taxon>Bacteria</taxon>
        <taxon>Bacillati</taxon>
        <taxon>Actinomycetota</taxon>
        <taxon>Actinomycetes</taxon>
        <taxon>Mycobacteriales</taxon>
        <taxon>Mycobacteriaceae</taxon>
        <taxon>Mycolicibacterium</taxon>
    </lineage>
</organism>
<feature type="domain" description="3-octaprenyl-4-hydroxybenzoate carboxy-lyase-like C-terminal" evidence="4">
    <location>
        <begin position="313"/>
        <end position="434"/>
    </location>
</feature>
<feature type="domain" description="3-octaprenyl-4-hydroxybenzoate carboxy-lyase-like Rift-related" evidence="2">
    <location>
        <begin position="102"/>
        <end position="301"/>
    </location>
</feature>
<accession>A0A7I7WF43</accession>
<comment type="similarity">
    <text evidence="1">Belongs to the UbiD family.</text>
</comment>
<dbReference type="SUPFAM" id="SSF50475">
    <property type="entry name" value="FMN-binding split barrel"/>
    <property type="match status" value="1"/>
</dbReference>
<dbReference type="Pfam" id="PF01977">
    <property type="entry name" value="UbiD"/>
    <property type="match status" value="1"/>
</dbReference>
<dbReference type="SUPFAM" id="SSF143968">
    <property type="entry name" value="UbiD C-terminal domain-like"/>
    <property type="match status" value="1"/>
</dbReference>
<feature type="domain" description="3-octaprenyl-4-hydroxybenzoate carboxy-lyase-like N-terminal" evidence="3">
    <location>
        <begin position="15"/>
        <end position="93"/>
    </location>
</feature>
<evidence type="ECO:0000313" key="6">
    <source>
        <dbReference type="Proteomes" id="UP000466187"/>
    </source>
</evidence>
<dbReference type="InterPro" id="IPR048304">
    <property type="entry name" value="UbiD_Rift_dom"/>
</dbReference>
<dbReference type="Proteomes" id="UP000466187">
    <property type="component" value="Chromosome"/>
</dbReference>
<dbReference type="InterPro" id="IPR049383">
    <property type="entry name" value="UbiD-like_N"/>
</dbReference>
<dbReference type="Pfam" id="PF20696">
    <property type="entry name" value="UbiD_C"/>
    <property type="match status" value="1"/>
</dbReference>
<dbReference type="GO" id="GO:0016831">
    <property type="term" value="F:carboxy-lyase activity"/>
    <property type="evidence" value="ECO:0007669"/>
    <property type="project" value="InterPro"/>
</dbReference>
<dbReference type="KEGG" id="mgad:MGAD_05440"/>
<protein>
    <recommendedName>
        <fullName evidence="7">UbiD family decarboxylase</fullName>
    </recommendedName>
</protein>